<feature type="transmembrane region" description="Helical" evidence="1">
    <location>
        <begin position="68"/>
        <end position="90"/>
    </location>
</feature>
<gene>
    <name evidence="3" type="ORF">LA66_06025</name>
</gene>
<dbReference type="Proteomes" id="UP000030826">
    <property type="component" value="Unassembled WGS sequence"/>
</dbReference>
<evidence type="ECO:0000256" key="1">
    <source>
        <dbReference type="SAM" id="Phobius"/>
    </source>
</evidence>
<comment type="caution">
    <text evidence="3">The sequence shown here is derived from an EMBL/GenBank/DDBJ whole genome shotgun (WGS) entry which is preliminary data.</text>
</comment>
<keyword evidence="1" id="KW-0812">Transmembrane</keyword>
<accession>A0A0B1Q5N8</accession>
<proteinExistence type="predicted"/>
<dbReference type="Pfam" id="PF09990">
    <property type="entry name" value="DUF2231"/>
    <property type="match status" value="1"/>
</dbReference>
<evidence type="ECO:0000313" key="3">
    <source>
        <dbReference type="EMBL" id="KHJ56148.1"/>
    </source>
</evidence>
<dbReference type="OrthoDB" id="2873672at2"/>
<reference evidence="3 4" key="1">
    <citation type="submission" date="2014-09" db="EMBL/GenBank/DDBJ databases">
        <title>Isolation and characterization of Aurantimonas altamirensis ON-56566 from clinical sample following a dog bite.</title>
        <authorList>
            <person name="Eshaghi A."/>
            <person name="Li A."/>
            <person name="Shahinas D."/>
            <person name="Bahn P."/>
            <person name="Kus J.V."/>
            <person name="Patel S.N."/>
        </authorList>
    </citation>
    <scope>NUCLEOTIDE SEQUENCE [LARGE SCALE GENOMIC DNA]</scope>
    <source>
        <strain evidence="3 4">ON-56566</strain>
    </source>
</reference>
<name>A0A0B1Q5N8_9HYPH</name>
<dbReference type="EMBL" id="JRFJ01000001">
    <property type="protein sequence ID" value="KHJ56148.1"/>
    <property type="molecule type" value="Genomic_DNA"/>
</dbReference>
<evidence type="ECO:0000313" key="4">
    <source>
        <dbReference type="Proteomes" id="UP000030826"/>
    </source>
</evidence>
<feature type="domain" description="DUF2231" evidence="2">
    <location>
        <begin position="28"/>
        <end position="160"/>
    </location>
</feature>
<organism evidence="3 4">
    <name type="scientific">Aureimonas altamirensis</name>
    <dbReference type="NCBI Taxonomy" id="370622"/>
    <lineage>
        <taxon>Bacteria</taxon>
        <taxon>Pseudomonadati</taxon>
        <taxon>Pseudomonadota</taxon>
        <taxon>Alphaproteobacteria</taxon>
        <taxon>Hyphomicrobiales</taxon>
        <taxon>Aurantimonadaceae</taxon>
        <taxon>Aureimonas</taxon>
    </lineage>
</organism>
<dbReference type="RefSeq" id="WP_039189572.1">
    <property type="nucleotide sequence ID" value="NZ_JAQRFV010000020.1"/>
</dbReference>
<sequence>MSDEARAENPVIADVKKHDLQSAIAVAGHPLHAMSVHFPIALVIGTLVLDLLYWFFADPFFLRAGTWAAGAAFLTGVGAGIVGTAELILVKGIRIRAASWSHAVAAMTLISIAGTNWGLRLVNPDAVLPLGLFLSVVGAAVTGVAGWYGGKLIFDHGVGILISDDH</sequence>
<protein>
    <submittedName>
        <fullName evidence="3">Membrane protein</fullName>
    </submittedName>
</protein>
<keyword evidence="1" id="KW-0472">Membrane</keyword>
<feature type="transmembrane region" description="Helical" evidence="1">
    <location>
        <begin position="36"/>
        <end position="56"/>
    </location>
</feature>
<keyword evidence="1" id="KW-1133">Transmembrane helix</keyword>
<dbReference type="InterPro" id="IPR019251">
    <property type="entry name" value="DUF2231_TM"/>
</dbReference>
<evidence type="ECO:0000259" key="2">
    <source>
        <dbReference type="Pfam" id="PF09990"/>
    </source>
</evidence>
<feature type="transmembrane region" description="Helical" evidence="1">
    <location>
        <begin position="97"/>
        <end position="114"/>
    </location>
</feature>
<dbReference type="AlphaFoldDB" id="A0A0B1Q5N8"/>
<feature type="transmembrane region" description="Helical" evidence="1">
    <location>
        <begin position="126"/>
        <end position="148"/>
    </location>
</feature>
<dbReference type="STRING" id="370622.LA66_06025"/>